<dbReference type="EMBL" id="CM047584">
    <property type="protein sequence ID" value="KAI9912185.1"/>
    <property type="molecule type" value="Genomic_DNA"/>
</dbReference>
<dbReference type="Proteomes" id="UP001163321">
    <property type="component" value="Chromosome 5"/>
</dbReference>
<name>A0ACC0W1Y3_9STRA</name>
<proteinExistence type="predicted"/>
<keyword evidence="2" id="KW-1185">Reference proteome</keyword>
<accession>A0ACC0W1Y3</accession>
<sequence length="122" mass="13405">MDPAYLMESSLLTEPSHPTDPAEETTTATGTTLPTAPPRLRRAMPPKKTPAFNPSYVEKYGLRISARRPQAQKVVSVECRFCAAFGRECKIGAKRKATCNVKFFTSFQADQIKGSLGEPTPE</sequence>
<comment type="caution">
    <text evidence="1">The sequence shown here is derived from an EMBL/GenBank/DDBJ whole genome shotgun (WGS) entry which is preliminary data.</text>
</comment>
<organism evidence="1 2">
    <name type="scientific">Peronosclerospora sorghi</name>
    <dbReference type="NCBI Taxonomy" id="230839"/>
    <lineage>
        <taxon>Eukaryota</taxon>
        <taxon>Sar</taxon>
        <taxon>Stramenopiles</taxon>
        <taxon>Oomycota</taxon>
        <taxon>Peronosporomycetes</taxon>
        <taxon>Peronosporales</taxon>
        <taxon>Peronosporaceae</taxon>
        <taxon>Peronosclerospora</taxon>
    </lineage>
</organism>
<protein>
    <submittedName>
        <fullName evidence="1">Uncharacterized protein</fullName>
    </submittedName>
</protein>
<evidence type="ECO:0000313" key="2">
    <source>
        <dbReference type="Proteomes" id="UP001163321"/>
    </source>
</evidence>
<gene>
    <name evidence="1" type="ORF">PsorP6_009713</name>
</gene>
<reference evidence="1 2" key="1">
    <citation type="journal article" date="2022" name="bioRxiv">
        <title>The genome of the oomycete Peronosclerospora sorghi, a cosmopolitan pathogen of maize and sorghum, is inflated with dispersed pseudogenes.</title>
        <authorList>
            <person name="Fletcher K."/>
            <person name="Martin F."/>
            <person name="Isakeit T."/>
            <person name="Cavanaugh K."/>
            <person name="Magill C."/>
            <person name="Michelmore R."/>
        </authorList>
    </citation>
    <scope>NUCLEOTIDE SEQUENCE [LARGE SCALE GENOMIC DNA]</scope>
    <source>
        <strain evidence="1">P6</strain>
    </source>
</reference>
<evidence type="ECO:0000313" key="1">
    <source>
        <dbReference type="EMBL" id="KAI9912185.1"/>
    </source>
</evidence>